<feature type="region of interest" description="Disordered" evidence="1">
    <location>
        <begin position="71"/>
        <end position="100"/>
    </location>
</feature>
<proteinExistence type="predicted"/>
<comment type="caution">
    <text evidence="2">The sequence shown here is derived from an EMBL/GenBank/DDBJ whole genome shotgun (WGS) entry which is preliminary data.</text>
</comment>
<reference evidence="2" key="1">
    <citation type="submission" date="2023-11" db="EMBL/GenBank/DDBJ databases">
        <title>Genome assemblies of two species of porcelain crab, Petrolisthes cinctipes and Petrolisthes manimaculis (Anomura: Porcellanidae).</title>
        <authorList>
            <person name="Angst P."/>
        </authorList>
    </citation>
    <scope>NUCLEOTIDE SEQUENCE</scope>
    <source>
        <strain evidence="2">PB745_02</strain>
        <tissue evidence="2">Gill</tissue>
    </source>
</reference>
<name>A0AAE1Q1S1_9EUCA</name>
<evidence type="ECO:0000313" key="2">
    <source>
        <dbReference type="EMBL" id="KAK4317092.1"/>
    </source>
</evidence>
<gene>
    <name evidence="2" type="ORF">Pmani_011800</name>
</gene>
<dbReference type="EMBL" id="JAWZYT010000953">
    <property type="protein sequence ID" value="KAK4317092.1"/>
    <property type="molecule type" value="Genomic_DNA"/>
</dbReference>
<feature type="compositionally biased region" description="Polar residues" evidence="1">
    <location>
        <begin position="91"/>
        <end position="100"/>
    </location>
</feature>
<sequence length="100" mass="10800">MKDPRLYRPGCLRRVGTVLPSLPLPTRPGVHLCEQSFTDVCIDALMSSLAALVLMVTAGGRQQAAYQRQEAVDGTSASASGKRHISDIKLHTNSKQQVTP</sequence>
<dbReference type="Proteomes" id="UP001292094">
    <property type="component" value="Unassembled WGS sequence"/>
</dbReference>
<keyword evidence="3" id="KW-1185">Reference proteome</keyword>
<organism evidence="2 3">
    <name type="scientific">Petrolisthes manimaculis</name>
    <dbReference type="NCBI Taxonomy" id="1843537"/>
    <lineage>
        <taxon>Eukaryota</taxon>
        <taxon>Metazoa</taxon>
        <taxon>Ecdysozoa</taxon>
        <taxon>Arthropoda</taxon>
        <taxon>Crustacea</taxon>
        <taxon>Multicrustacea</taxon>
        <taxon>Malacostraca</taxon>
        <taxon>Eumalacostraca</taxon>
        <taxon>Eucarida</taxon>
        <taxon>Decapoda</taxon>
        <taxon>Pleocyemata</taxon>
        <taxon>Anomura</taxon>
        <taxon>Galatheoidea</taxon>
        <taxon>Porcellanidae</taxon>
        <taxon>Petrolisthes</taxon>
    </lineage>
</organism>
<evidence type="ECO:0000313" key="3">
    <source>
        <dbReference type="Proteomes" id="UP001292094"/>
    </source>
</evidence>
<protein>
    <submittedName>
        <fullName evidence="2">Uncharacterized protein</fullName>
    </submittedName>
</protein>
<accession>A0AAE1Q1S1</accession>
<dbReference type="AlphaFoldDB" id="A0AAE1Q1S1"/>
<evidence type="ECO:0000256" key="1">
    <source>
        <dbReference type="SAM" id="MobiDB-lite"/>
    </source>
</evidence>